<feature type="region of interest" description="Disordered" evidence="1">
    <location>
        <begin position="1"/>
        <end position="47"/>
    </location>
</feature>
<dbReference type="ExpressionAtlas" id="J7RAI2">
    <property type="expression patterns" value="differential"/>
</dbReference>
<dbReference type="AlphaFoldDB" id="J7RAI2"/>
<feature type="region of interest" description="Disordered" evidence="1">
    <location>
        <begin position="78"/>
        <end position="102"/>
    </location>
</feature>
<feature type="compositionally biased region" description="Pro residues" evidence="1">
    <location>
        <begin position="82"/>
        <end position="91"/>
    </location>
</feature>
<dbReference type="EMBL" id="HE965608">
    <property type="protein sequence ID" value="CCJ47251.1"/>
    <property type="molecule type" value="mRNA"/>
</dbReference>
<feature type="compositionally biased region" description="Low complexity" evidence="1">
    <location>
        <begin position="92"/>
        <end position="102"/>
    </location>
</feature>
<organism evidence="2">
    <name type="scientific">Hordeum vulgare</name>
    <name type="common">Barley</name>
    <dbReference type="NCBI Taxonomy" id="4513"/>
    <lineage>
        <taxon>Eukaryota</taxon>
        <taxon>Viridiplantae</taxon>
        <taxon>Streptophyta</taxon>
        <taxon>Embryophyta</taxon>
        <taxon>Tracheophyta</taxon>
        <taxon>Spermatophyta</taxon>
        <taxon>Magnoliopsida</taxon>
        <taxon>Liliopsida</taxon>
        <taxon>Poales</taxon>
        <taxon>Poaceae</taxon>
        <taxon>BOP clade</taxon>
        <taxon>Pooideae</taxon>
        <taxon>Triticodae</taxon>
        <taxon>Triticeae</taxon>
        <taxon>Hordeinae</taxon>
        <taxon>Hordeum</taxon>
    </lineage>
</organism>
<accession>J7RAI2</accession>
<name>J7RAI2_HORVU</name>
<evidence type="ECO:0000313" key="2">
    <source>
        <dbReference type="EMBL" id="CCJ47251.1"/>
    </source>
</evidence>
<reference evidence="2" key="1">
    <citation type="journal article" date="2012" name="BMC Plant Biol.">
        <title>A putative role for amino acid permeases in sink-source communication of barley tissues uncovered by RNA-seq.</title>
        <authorList>
            <person name="Kohl S."/>
            <person name="Hollmann J."/>
            <person name="Blattner R.F."/>
            <person name="Radchuk V."/>
            <person name="Andersch F."/>
            <person name="Steuernagel B."/>
            <person name="Schmutzer T."/>
            <person name="Scholz U."/>
            <person name="Krupinska K."/>
            <person name="Weber H."/>
            <person name="Weschke W."/>
        </authorList>
    </citation>
    <scope>NUCLEOTIDE SEQUENCE</scope>
    <source>
        <tissue evidence="2">Flag leaf</tissue>
    </source>
</reference>
<protein>
    <submittedName>
        <fullName evidence="2">Putative proton-dependent oligopeptide or low-affinity nitrate transporter</fullName>
    </submittedName>
</protein>
<evidence type="ECO:0000256" key="1">
    <source>
        <dbReference type="SAM" id="MobiDB-lite"/>
    </source>
</evidence>
<gene>
    <name evidence="2" type="primary">HvPTR1-like_8</name>
</gene>
<feature type="non-terminal residue" evidence="2">
    <location>
        <position position="102"/>
    </location>
</feature>
<sequence length="102" mass="10915">MDAMERGEHAPLLPESHGPESQEDDSLQLQVPLLKHKKRGGGGSKAPAVILCSNAWRARRSMASPPTWWCIWRLSSTAATSPAPPTSPPGSAPATSPHLRSE</sequence>
<proteinExistence type="evidence at transcript level"/>